<dbReference type="EMBL" id="JBJHZZ010000002">
    <property type="protein sequence ID" value="MFL0246327.1"/>
    <property type="molecule type" value="Genomic_DNA"/>
</dbReference>
<keyword evidence="4" id="KW-0812">Transmembrane</keyword>
<keyword evidence="8" id="KW-1185">Reference proteome</keyword>
<dbReference type="CDD" id="cd06225">
    <property type="entry name" value="HAMP"/>
    <property type="match status" value="1"/>
</dbReference>
<keyword evidence="1 3" id="KW-0807">Transducer</keyword>
<dbReference type="InterPro" id="IPR024478">
    <property type="entry name" value="HlyB_4HB_MCP"/>
</dbReference>
<proteinExistence type="inferred from homology"/>
<reference evidence="7 8" key="1">
    <citation type="submission" date="2024-11" db="EMBL/GenBank/DDBJ databases">
        <authorList>
            <person name="Heng Y.C."/>
            <person name="Lim A.C.H."/>
            <person name="Lee J.K.Y."/>
            <person name="Kittelmann S."/>
        </authorList>
    </citation>
    <scope>NUCLEOTIDE SEQUENCE [LARGE SCALE GENOMIC DNA]</scope>
    <source>
        <strain evidence="7 8">WILCCON 0185</strain>
    </source>
</reference>
<name>A0ABW8T1M2_9CLOT</name>
<accession>A0ABW8T1M2</accession>
<dbReference type="Proteomes" id="UP001623591">
    <property type="component" value="Unassembled WGS sequence"/>
</dbReference>
<gene>
    <name evidence="7" type="ORF">ACJDUG_04945</name>
</gene>
<keyword evidence="4" id="KW-1133">Transmembrane helix</keyword>
<dbReference type="SMART" id="SM00283">
    <property type="entry name" value="MA"/>
    <property type="match status" value="1"/>
</dbReference>
<dbReference type="PROSITE" id="PS50885">
    <property type="entry name" value="HAMP"/>
    <property type="match status" value="1"/>
</dbReference>
<dbReference type="Pfam" id="PF00015">
    <property type="entry name" value="MCPsignal"/>
    <property type="match status" value="1"/>
</dbReference>
<dbReference type="PANTHER" id="PTHR32089">
    <property type="entry name" value="METHYL-ACCEPTING CHEMOTAXIS PROTEIN MCPB"/>
    <property type="match status" value="1"/>
</dbReference>
<dbReference type="Pfam" id="PF00672">
    <property type="entry name" value="HAMP"/>
    <property type="match status" value="1"/>
</dbReference>
<comment type="caution">
    <text evidence="7">The sequence shown here is derived from an EMBL/GenBank/DDBJ whole genome shotgun (WGS) entry which is preliminary data.</text>
</comment>
<evidence type="ECO:0000259" key="6">
    <source>
        <dbReference type="PROSITE" id="PS50885"/>
    </source>
</evidence>
<dbReference type="Pfam" id="PF12729">
    <property type="entry name" value="4HB_MCP_1"/>
    <property type="match status" value="1"/>
</dbReference>
<evidence type="ECO:0000256" key="3">
    <source>
        <dbReference type="PROSITE-ProRule" id="PRU00284"/>
    </source>
</evidence>
<dbReference type="SUPFAM" id="SSF58104">
    <property type="entry name" value="Methyl-accepting chemotaxis protein (MCP) signaling domain"/>
    <property type="match status" value="1"/>
</dbReference>
<protein>
    <submittedName>
        <fullName evidence="7">Methyl-accepting chemotaxis protein</fullName>
    </submittedName>
</protein>
<dbReference type="PANTHER" id="PTHR32089:SF112">
    <property type="entry name" value="LYSOZYME-LIKE PROTEIN-RELATED"/>
    <property type="match status" value="1"/>
</dbReference>
<feature type="domain" description="HAMP" evidence="6">
    <location>
        <begin position="225"/>
        <end position="264"/>
    </location>
</feature>
<evidence type="ECO:0000256" key="4">
    <source>
        <dbReference type="SAM" id="Phobius"/>
    </source>
</evidence>
<evidence type="ECO:0000313" key="7">
    <source>
        <dbReference type="EMBL" id="MFL0246327.1"/>
    </source>
</evidence>
<evidence type="ECO:0000256" key="2">
    <source>
        <dbReference type="ARBA" id="ARBA00029447"/>
    </source>
</evidence>
<feature type="transmembrane region" description="Helical" evidence="4">
    <location>
        <begin position="13"/>
        <end position="35"/>
    </location>
</feature>
<dbReference type="SMART" id="SM00304">
    <property type="entry name" value="HAMP"/>
    <property type="match status" value="1"/>
</dbReference>
<evidence type="ECO:0000259" key="5">
    <source>
        <dbReference type="PROSITE" id="PS50111"/>
    </source>
</evidence>
<dbReference type="InterPro" id="IPR003660">
    <property type="entry name" value="HAMP_dom"/>
</dbReference>
<comment type="similarity">
    <text evidence="2">Belongs to the methyl-accepting chemotaxis (MCP) protein family.</text>
</comment>
<dbReference type="InterPro" id="IPR004089">
    <property type="entry name" value="MCPsignal_dom"/>
</dbReference>
<keyword evidence="4" id="KW-0472">Membrane</keyword>
<feature type="domain" description="Methyl-accepting transducer" evidence="5">
    <location>
        <begin position="283"/>
        <end position="527"/>
    </location>
</feature>
<dbReference type="PROSITE" id="PS50111">
    <property type="entry name" value="CHEMOTAXIS_TRANSDUC_2"/>
    <property type="match status" value="1"/>
</dbReference>
<dbReference type="RefSeq" id="WP_406768801.1">
    <property type="nucleotide sequence ID" value="NZ_JBJHZZ010000002.1"/>
</dbReference>
<sequence>MKFIGNLSIKVKLVAGFISIAVLLGVVGVLGSYGIGKIEKDAETIYSYNLQSIDELHLIKENLLDIRGYLVTAVLSRDSAEIQDAVNQIDSLKNINTKYIDSYSKRPLSDDLRKTFNDFNNLMENYRTKRTIVLDSVQRGKFDEANSELAGVTDVRKNMFTKLDELITKNQEMARQADINNKAFYKQEVIIMYSVIVFGLILAIAIGLVLALYISRVIKTGLEFAEAMGKGDLTHNLEVKTNDELGKLIKALNTAKENVKLMIQNIIEESQEVTASSEELSATMEEMTTNFQNIDQSTSIIVQNIQEVNAITEELSATMDQVNSGISQLSSNSMESSEESIQIKERASVIKHKGFESKNIADDLYEEKQRNIINAIEKGKVVSEINIIANSIASIAEQTNLLALNAAIEAARAGEQGKGFAVVADEVRKLAEQSSDYVGKIQGVVSNVQEAVDNLSVNAKDVLDYIDSRVRKDYDLLIDTGNNYEKDAVYVNELSQNIASMTEELNASTEEISSVVQTIAGNMQNNTESSEAILASMNETNKAIEQVAMTAQSQAEIADKLSRLALSFKI</sequence>
<dbReference type="Gene3D" id="1.10.287.950">
    <property type="entry name" value="Methyl-accepting chemotaxis protein"/>
    <property type="match status" value="1"/>
</dbReference>
<feature type="transmembrane region" description="Helical" evidence="4">
    <location>
        <begin position="190"/>
        <end position="214"/>
    </location>
</feature>
<evidence type="ECO:0000313" key="8">
    <source>
        <dbReference type="Proteomes" id="UP001623591"/>
    </source>
</evidence>
<organism evidence="7 8">
    <name type="scientific">Candidatus Clostridium stratigraminis</name>
    <dbReference type="NCBI Taxonomy" id="3381661"/>
    <lineage>
        <taxon>Bacteria</taxon>
        <taxon>Bacillati</taxon>
        <taxon>Bacillota</taxon>
        <taxon>Clostridia</taxon>
        <taxon>Eubacteriales</taxon>
        <taxon>Clostridiaceae</taxon>
        <taxon>Clostridium</taxon>
    </lineage>
</organism>
<evidence type="ECO:0000256" key="1">
    <source>
        <dbReference type="ARBA" id="ARBA00023224"/>
    </source>
</evidence>